<name>A0ABN1MSQ1_9FLAO</name>
<organism evidence="1 2">
    <name type="scientific">Wandonia haliotis</name>
    <dbReference type="NCBI Taxonomy" id="574963"/>
    <lineage>
        <taxon>Bacteria</taxon>
        <taxon>Pseudomonadati</taxon>
        <taxon>Bacteroidota</taxon>
        <taxon>Flavobacteriia</taxon>
        <taxon>Flavobacteriales</taxon>
        <taxon>Crocinitomicaceae</taxon>
        <taxon>Wandonia</taxon>
    </lineage>
</organism>
<dbReference type="RefSeq" id="WP_343787993.1">
    <property type="nucleotide sequence ID" value="NZ_BAAAFH010000011.1"/>
</dbReference>
<comment type="caution">
    <text evidence="1">The sequence shown here is derived from an EMBL/GenBank/DDBJ whole genome shotgun (WGS) entry which is preliminary data.</text>
</comment>
<evidence type="ECO:0000313" key="1">
    <source>
        <dbReference type="EMBL" id="GAA0875971.1"/>
    </source>
</evidence>
<sequence>MKLRKYIEKLLGKNNLDQIHPSGCERFKNWIREKNVQEKFAKDITEGTTVYFSDEFAACYDLRIKGFERPDTIVVQMNLHLGQSEEINEDFLELSVRTWSKLGWEVWYLDNQLKWIIVANEKGRKKYNHKEVVQSDRINFEFMLSQVKTK</sequence>
<dbReference type="EMBL" id="BAAAFH010000011">
    <property type="protein sequence ID" value="GAA0875971.1"/>
    <property type="molecule type" value="Genomic_DNA"/>
</dbReference>
<gene>
    <name evidence="1" type="ORF">GCM10009118_23800</name>
</gene>
<keyword evidence="2" id="KW-1185">Reference proteome</keyword>
<protein>
    <submittedName>
        <fullName evidence="1">Uncharacterized protein</fullName>
    </submittedName>
</protein>
<evidence type="ECO:0000313" key="2">
    <source>
        <dbReference type="Proteomes" id="UP001501126"/>
    </source>
</evidence>
<accession>A0ABN1MSQ1</accession>
<dbReference type="Proteomes" id="UP001501126">
    <property type="component" value="Unassembled WGS sequence"/>
</dbReference>
<reference evidence="1 2" key="1">
    <citation type="journal article" date="2019" name="Int. J. Syst. Evol. Microbiol.">
        <title>The Global Catalogue of Microorganisms (GCM) 10K type strain sequencing project: providing services to taxonomists for standard genome sequencing and annotation.</title>
        <authorList>
            <consortium name="The Broad Institute Genomics Platform"/>
            <consortium name="The Broad Institute Genome Sequencing Center for Infectious Disease"/>
            <person name="Wu L."/>
            <person name="Ma J."/>
        </authorList>
    </citation>
    <scope>NUCLEOTIDE SEQUENCE [LARGE SCALE GENOMIC DNA]</scope>
    <source>
        <strain evidence="1 2">JCM 16083</strain>
    </source>
</reference>
<proteinExistence type="predicted"/>